<name>A0AAD2HUS1_9AGAR</name>
<dbReference type="AlphaFoldDB" id="A0AAD2HUS1"/>
<dbReference type="EMBL" id="CAVNYO010000455">
    <property type="protein sequence ID" value="CAK5282516.1"/>
    <property type="molecule type" value="Genomic_DNA"/>
</dbReference>
<evidence type="ECO:0000313" key="2">
    <source>
        <dbReference type="Proteomes" id="UP001295794"/>
    </source>
</evidence>
<feature type="non-terminal residue" evidence="1">
    <location>
        <position position="1"/>
    </location>
</feature>
<evidence type="ECO:0000313" key="1">
    <source>
        <dbReference type="EMBL" id="CAK5282516.1"/>
    </source>
</evidence>
<accession>A0AAD2HUS1</accession>
<protein>
    <submittedName>
        <fullName evidence="1">Uncharacterized protein</fullName>
    </submittedName>
</protein>
<organism evidence="1 2">
    <name type="scientific">Mycena citricolor</name>
    <dbReference type="NCBI Taxonomy" id="2018698"/>
    <lineage>
        <taxon>Eukaryota</taxon>
        <taxon>Fungi</taxon>
        <taxon>Dikarya</taxon>
        <taxon>Basidiomycota</taxon>
        <taxon>Agaricomycotina</taxon>
        <taxon>Agaricomycetes</taxon>
        <taxon>Agaricomycetidae</taxon>
        <taxon>Agaricales</taxon>
        <taxon>Marasmiineae</taxon>
        <taxon>Mycenaceae</taxon>
        <taxon>Mycena</taxon>
    </lineage>
</organism>
<proteinExistence type="predicted"/>
<gene>
    <name evidence="1" type="ORF">MYCIT1_LOCUS34319</name>
</gene>
<dbReference type="Proteomes" id="UP001295794">
    <property type="component" value="Unassembled WGS sequence"/>
</dbReference>
<comment type="caution">
    <text evidence="1">The sequence shown here is derived from an EMBL/GenBank/DDBJ whole genome shotgun (WGS) entry which is preliminary data.</text>
</comment>
<sequence>FVHVYPLLSTPRQCQQLVCGLDSCRQAALRRLEFFEYLTLAHGSGAALVSGAIETSFSLVPASVFSNAGWHM</sequence>
<keyword evidence="2" id="KW-1185">Reference proteome</keyword>
<reference evidence="1" key="1">
    <citation type="submission" date="2023-11" db="EMBL/GenBank/DDBJ databases">
        <authorList>
            <person name="De Vega J J."/>
            <person name="De Vega J J."/>
        </authorList>
    </citation>
    <scope>NUCLEOTIDE SEQUENCE</scope>
</reference>